<accession>A0A653BN99</accession>
<proteinExistence type="predicted"/>
<gene>
    <name evidence="1" type="ORF">CALMAC_LOCUS2455</name>
</gene>
<organism evidence="1 2">
    <name type="scientific">Callosobruchus maculatus</name>
    <name type="common">Southern cowpea weevil</name>
    <name type="synonym">Pulse bruchid</name>
    <dbReference type="NCBI Taxonomy" id="64391"/>
    <lineage>
        <taxon>Eukaryota</taxon>
        <taxon>Metazoa</taxon>
        <taxon>Ecdysozoa</taxon>
        <taxon>Arthropoda</taxon>
        <taxon>Hexapoda</taxon>
        <taxon>Insecta</taxon>
        <taxon>Pterygota</taxon>
        <taxon>Neoptera</taxon>
        <taxon>Endopterygota</taxon>
        <taxon>Coleoptera</taxon>
        <taxon>Polyphaga</taxon>
        <taxon>Cucujiformia</taxon>
        <taxon>Chrysomeloidea</taxon>
        <taxon>Chrysomelidae</taxon>
        <taxon>Bruchinae</taxon>
        <taxon>Bruchini</taxon>
        <taxon>Callosobruchus</taxon>
    </lineage>
</organism>
<reference evidence="1 2" key="1">
    <citation type="submission" date="2019-01" db="EMBL/GenBank/DDBJ databases">
        <authorList>
            <person name="Sayadi A."/>
        </authorList>
    </citation>
    <scope>NUCLEOTIDE SEQUENCE [LARGE SCALE GENOMIC DNA]</scope>
</reference>
<name>A0A653BN99_CALMS</name>
<feature type="non-terminal residue" evidence="1">
    <location>
        <position position="1"/>
    </location>
</feature>
<evidence type="ECO:0000313" key="1">
    <source>
        <dbReference type="EMBL" id="VEN37091.1"/>
    </source>
</evidence>
<evidence type="ECO:0000313" key="2">
    <source>
        <dbReference type="Proteomes" id="UP000410492"/>
    </source>
</evidence>
<protein>
    <submittedName>
        <fullName evidence="1">Uncharacterized protein</fullName>
    </submittedName>
</protein>
<dbReference type="AlphaFoldDB" id="A0A653BN99"/>
<dbReference type="Proteomes" id="UP000410492">
    <property type="component" value="Unassembled WGS sequence"/>
</dbReference>
<dbReference type="EMBL" id="CAACVG010002985">
    <property type="protein sequence ID" value="VEN37091.1"/>
    <property type="molecule type" value="Genomic_DNA"/>
</dbReference>
<keyword evidence="2" id="KW-1185">Reference proteome</keyword>
<sequence length="49" mass="5449">SVLFEEHLILHTAHSTQHTAGTERKNKRASRISVVGVATDRRGLIMPNL</sequence>